<dbReference type="PANTHER" id="PTHR43741:SF4">
    <property type="entry name" value="FMN-DEPENDENT NADH:QUINONE OXIDOREDUCTASE"/>
    <property type="match status" value="1"/>
</dbReference>
<dbReference type="SUPFAM" id="SSF52218">
    <property type="entry name" value="Flavoproteins"/>
    <property type="match status" value="1"/>
</dbReference>
<dbReference type="InterPro" id="IPR005025">
    <property type="entry name" value="FMN_Rdtase-like_dom"/>
</dbReference>
<evidence type="ECO:0000313" key="3">
    <source>
        <dbReference type="Proteomes" id="UP000654279"/>
    </source>
</evidence>
<accession>A0A926CY75</accession>
<dbReference type="Proteomes" id="UP000654279">
    <property type="component" value="Unassembled WGS sequence"/>
</dbReference>
<keyword evidence="3" id="KW-1185">Reference proteome</keyword>
<organism evidence="2 3">
    <name type="scientific">Luoshenia tenuis</name>
    <dbReference type="NCBI Taxonomy" id="2763654"/>
    <lineage>
        <taxon>Bacteria</taxon>
        <taxon>Bacillati</taxon>
        <taxon>Bacillota</taxon>
        <taxon>Clostridia</taxon>
        <taxon>Christensenellales</taxon>
        <taxon>Christensenellaceae</taxon>
        <taxon>Luoshenia</taxon>
    </lineage>
</organism>
<name>A0A926CY75_9FIRM</name>
<evidence type="ECO:0000313" key="2">
    <source>
        <dbReference type="EMBL" id="MBC8527896.1"/>
    </source>
</evidence>
<dbReference type="Gene3D" id="3.40.50.360">
    <property type="match status" value="1"/>
</dbReference>
<dbReference type="InterPro" id="IPR029039">
    <property type="entry name" value="Flavoprotein-like_sf"/>
</dbReference>
<sequence length="236" mass="27139">MKITVINGTQVKGCTYHIKEAFLDVLREGNTLREFTLPRDMPHFCTGCKTCFFQSETRCPHAQYVQPIWEAMLEADLLVLTSPVYALRTSGQMKALLDHLCVHWMVHRPQEQMFTKRAVILTNAIGVFNGGAQKDMATSLSWLGVSHIKKLGVGLMEGVIWQELSTRRREKIVRRAQRLAAGYRSFRPARMGLVVRCKFAITRLMHQTIAKKERPLSADNRYWLEKGWIKVPQSHK</sequence>
<dbReference type="GO" id="GO:0016491">
    <property type="term" value="F:oxidoreductase activity"/>
    <property type="evidence" value="ECO:0007669"/>
    <property type="project" value="InterPro"/>
</dbReference>
<protein>
    <submittedName>
        <fullName evidence="2">Flavodoxin family protein</fullName>
    </submittedName>
</protein>
<dbReference type="RefSeq" id="WP_249283978.1">
    <property type="nucleotide sequence ID" value="NZ_JACRSO010000001.1"/>
</dbReference>
<dbReference type="Pfam" id="PF03358">
    <property type="entry name" value="FMN_red"/>
    <property type="match status" value="1"/>
</dbReference>
<dbReference type="PANTHER" id="PTHR43741">
    <property type="entry name" value="FMN-DEPENDENT NADH-AZOREDUCTASE 1"/>
    <property type="match status" value="1"/>
</dbReference>
<comment type="caution">
    <text evidence="2">The sequence shown here is derived from an EMBL/GenBank/DDBJ whole genome shotgun (WGS) entry which is preliminary data.</text>
</comment>
<reference evidence="2" key="1">
    <citation type="submission" date="2020-08" db="EMBL/GenBank/DDBJ databases">
        <title>Genome public.</title>
        <authorList>
            <person name="Liu C."/>
            <person name="Sun Q."/>
        </authorList>
    </citation>
    <scope>NUCLEOTIDE SEQUENCE</scope>
    <source>
        <strain evidence="2">NSJ-44</strain>
    </source>
</reference>
<evidence type="ECO:0000259" key="1">
    <source>
        <dbReference type="Pfam" id="PF03358"/>
    </source>
</evidence>
<dbReference type="AlphaFoldDB" id="A0A926CY75"/>
<dbReference type="EMBL" id="JACRSO010000001">
    <property type="protein sequence ID" value="MBC8527896.1"/>
    <property type="molecule type" value="Genomic_DNA"/>
</dbReference>
<proteinExistence type="predicted"/>
<gene>
    <name evidence="2" type="ORF">H8699_00395</name>
</gene>
<feature type="domain" description="NADPH-dependent FMN reductase-like" evidence="1">
    <location>
        <begin position="1"/>
        <end position="150"/>
    </location>
</feature>
<dbReference type="InterPro" id="IPR050104">
    <property type="entry name" value="FMN-dep_NADH:Q_OxRdtase_AzoR1"/>
</dbReference>